<name>A0A2P2IJS2_RHIMU</name>
<dbReference type="AlphaFoldDB" id="A0A2P2IJS2"/>
<proteinExistence type="predicted"/>
<accession>A0A2P2IJS2</accession>
<organism evidence="1">
    <name type="scientific">Rhizophora mucronata</name>
    <name type="common">Asiatic mangrove</name>
    <dbReference type="NCBI Taxonomy" id="61149"/>
    <lineage>
        <taxon>Eukaryota</taxon>
        <taxon>Viridiplantae</taxon>
        <taxon>Streptophyta</taxon>
        <taxon>Embryophyta</taxon>
        <taxon>Tracheophyta</taxon>
        <taxon>Spermatophyta</taxon>
        <taxon>Magnoliopsida</taxon>
        <taxon>eudicotyledons</taxon>
        <taxon>Gunneridae</taxon>
        <taxon>Pentapetalae</taxon>
        <taxon>rosids</taxon>
        <taxon>fabids</taxon>
        <taxon>Malpighiales</taxon>
        <taxon>Rhizophoraceae</taxon>
        <taxon>Rhizophora</taxon>
    </lineage>
</organism>
<sequence length="38" mass="4520">MGCHYHSAQSILIVFWQDFQTATMIHCSTQSYSRTRRQ</sequence>
<dbReference type="EMBL" id="GGEC01000996">
    <property type="protein sequence ID" value="MBW81479.1"/>
    <property type="molecule type" value="Transcribed_RNA"/>
</dbReference>
<protein>
    <submittedName>
        <fullName evidence="1">Uncharacterized protein</fullName>
    </submittedName>
</protein>
<dbReference type="EMBL" id="GGEC01000997">
    <property type="protein sequence ID" value="MBW81480.1"/>
    <property type="molecule type" value="Transcribed_RNA"/>
</dbReference>
<reference evidence="1" key="1">
    <citation type="submission" date="2018-02" db="EMBL/GenBank/DDBJ databases">
        <title>Rhizophora mucronata_Transcriptome.</title>
        <authorList>
            <person name="Meera S.P."/>
            <person name="Sreeshan A."/>
            <person name="Augustine A."/>
        </authorList>
    </citation>
    <scope>NUCLEOTIDE SEQUENCE</scope>
    <source>
        <tissue evidence="1">Leaf</tissue>
    </source>
</reference>
<evidence type="ECO:0000313" key="1">
    <source>
        <dbReference type="EMBL" id="MBW81480.1"/>
    </source>
</evidence>